<evidence type="ECO:0000259" key="1">
    <source>
        <dbReference type="Pfam" id="PF05175"/>
    </source>
</evidence>
<evidence type="ECO:0000313" key="3">
    <source>
        <dbReference type="Proteomes" id="UP001236014"/>
    </source>
</evidence>
<protein>
    <submittedName>
        <fullName evidence="2">Methyltransferase</fullName>
    </submittedName>
</protein>
<dbReference type="SUPFAM" id="SSF53335">
    <property type="entry name" value="S-adenosyl-L-methionine-dependent methyltransferases"/>
    <property type="match status" value="1"/>
</dbReference>
<dbReference type="PANTHER" id="PTHR18895:SF74">
    <property type="entry name" value="MTRF1L RELEASE FACTOR GLUTAMINE METHYLTRANSFERASE"/>
    <property type="match status" value="1"/>
</dbReference>
<keyword evidence="2" id="KW-0808">Transferase</keyword>
<keyword evidence="3" id="KW-1185">Reference proteome</keyword>
<keyword evidence="2" id="KW-0489">Methyltransferase</keyword>
<name>A0A9Y2ISN4_9PSEU</name>
<dbReference type="PROSITE" id="PS00092">
    <property type="entry name" value="N6_MTASE"/>
    <property type="match status" value="1"/>
</dbReference>
<evidence type="ECO:0000313" key="2">
    <source>
        <dbReference type="EMBL" id="WIX84063.1"/>
    </source>
</evidence>
<feature type="domain" description="Methyltransferase small" evidence="1">
    <location>
        <begin position="29"/>
        <end position="119"/>
    </location>
</feature>
<dbReference type="GO" id="GO:0003676">
    <property type="term" value="F:nucleic acid binding"/>
    <property type="evidence" value="ECO:0007669"/>
    <property type="project" value="InterPro"/>
</dbReference>
<dbReference type="PANTHER" id="PTHR18895">
    <property type="entry name" value="HEMK METHYLTRANSFERASE"/>
    <property type="match status" value="1"/>
</dbReference>
<proteinExistence type="predicted"/>
<dbReference type="GO" id="GO:0008170">
    <property type="term" value="F:N-methyltransferase activity"/>
    <property type="evidence" value="ECO:0007669"/>
    <property type="project" value="UniProtKB-ARBA"/>
</dbReference>
<reference evidence="2 3" key="1">
    <citation type="submission" date="2023-06" db="EMBL/GenBank/DDBJ databases">
        <authorList>
            <person name="Oyuntsetseg B."/>
            <person name="Kim S.B."/>
        </authorList>
    </citation>
    <scope>NUCLEOTIDE SEQUENCE [LARGE SCALE GENOMIC DNA]</scope>
    <source>
        <strain evidence="2 3">2-15</strain>
    </source>
</reference>
<dbReference type="EMBL" id="CP127294">
    <property type="protein sequence ID" value="WIX84063.1"/>
    <property type="molecule type" value="Genomic_DNA"/>
</dbReference>
<dbReference type="Pfam" id="PF05175">
    <property type="entry name" value="MTS"/>
    <property type="match status" value="1"/>
</dbReference>
<gene>
    <name evidence="2" type="ORF">QRX50_29320</name>
</gene>
<dbReference type="GO" id="GO:0032259">
    <property type="term" value="P:methylation"/>
    <property type="evidence" value="ECO:0007669"/>
    <property type="project" value="UniProtKB-KW"/>
</dbReference>
<dbReference type="RefSeq" id="WP_285974597.1">
    <property type="nucleotide sequence ID" value="NZ_CP127294.1"/>
</dbReference>
<dbReference type="AlphaFoldDB" id="A0A9Y2ISN4"/>
<sequence>MLPAFPAGSALPARGLLRLPGVYRPQADTCLLASAVRRAGVPAGVRALDLCTGTGALAIALARAGAETVLAVDLSRRALASARVNAALRRLPVRVRHGDLLAAAAGGPYDVVVTNPPYVPVSPERARPDRRCDAGADGRAVLDPLCEGAPALVAPGGFLLLVQSVMSGVDRSARLLAAAGLRPRVVARAMVPFGPVLSRRTDFLEQSGFVAPRVREEELVVLRADR</sequence>
<dbReference type="CDD" id="cd02440">
    <property type="entry name" value="AdoMet_MTases"/>
    <property type="match status" value="1"/>
</dbReference>
<dbReference type="Gene3D" id="3.40.50.150">
    <property type="entry name" value="Vaccinia Virus protein VP39"/>
    <property type="match status" value="1"/>
</dbReference>
<dbReference type="Proteomes" id="UP001236014">
    <property type="component" value="Chromosome"/>
</dbReference>
<dbReference type="InterPro" id="IPR029063">
    <property type="entry name" value="SAM-dependent_MTases_sf"/>
</dbReference>
<dbReference type="InterPro" id="IPR050320">
    <property type="entry name" value="N5-glutamine_MTase"/>
</dbReference>
<dbReference type="GO" id="GO:0008757">
    <property type="term" value="F:S-adenosylmethionine-dependent methyltransferase activity"/>
    <property type="evidence" value="ECO:0007669"/>
    <property type="project" value="UniProtKB-ARBA"/>
</dbReference>
<organism evidence="2 3">
    <name type="scientific">Amycolatopsis carbonis</name>
    <dbReference type="NCBI Taxonomy" id="715471"/>
    <lineage>
        <taxon>Bacteria</taxon>
        <taxon>Bacillati</taxon>
        <taxon>Actinomycetota</taxon>
        <taxon>Actinomycetes</taxon>
        <taxon>Pseudonocardiales</taxon>
        <taxon>Pseudonocardiaceae</taxon>
        <taxon>Amycolatopsis</taxon>
    </lineage>
</organism>
<accession>A0A9Y2ISN4</accession>
<dbReference type="InterPro" id="IPR007848">
    <property type="entry name" value="Small_mtfrase_dom"/>
</dbReference>
<dbReference type="KEGG" id="acab:QRX50_29320"/>
<dbReference type="InterPro" id="IPR002052">
    <property type="entry name" value="DNA_methylase_N6_adenine_CS"/>
</dbReference>